<proteinExistence type="inferred from homology"/>
<dbReference type="HAMAP" id="MF_01186">
    <property type="entry name" value="LPS_assembly_LptE"/>
    <property type="match status" value="1"/>
</dbReference>
<dbReference type="Pfam" id="PF04390">
    <property type="entry name" value="LptE"/>
    <property type="match status" value="1"/>
</dbReference>
<evidence type="ECO:0000256" key="5">
    <source>
        <dbReference type="ARBA" id="ARBA00023288"/>
    </source>
</evidence>
<dbReference type="InterPro" id="IPR007485">
    <property type="entry name" value="LPS_assembly_LptE"/>
</dbReference>
<keyword evidence="4 6" id="KW-0998">Cell outer membrane</keyword>
<accession>A0ABU2ZXT4</accession>
<comment type="similarity">
    <text evidence="6">Belongs to the LptE lipoprotein family.</text>
</comment>
<evidence type="ECO:0000313" key="7">
    <source>
        <dbReference type="EMBL" id="MDT0602742.1"/>
    </source>
</evidence>
<evidence type="ECO:0000313" key="8">
    <source>
        <dbReference type="Proteomes" id="UP001266357"/>
    </source>
</evidence>
<keyword evidence="8" id="KW-1185">Reference proteome</keyword>
<keyword evidence="1" id="KW-0732">Signal</keyword>
<gene>
    <name evidence="6 7" type="primary">lptE</name>
    <name evidence="7" type="ORF">RM573_03990</name>
</gene>
<dbReference type="EMBL" id="JAVRIF010000002">
    <property type="protein sequence ID" value="MDT0602742.1"/>
    <property type="molecule type" value="Genomic_DNA"/>
</dbReference>
<comment type="function">
    <text evidence="6">Together with LptD, is involved in the assembly of lipopolysaccharide (LPS) at the surface of the outer membrane. Required for the proper assembly of LptD. Binds LPS and may serve as the LPS recognition site at the outer membrane.</text>
</comment>
<evidence type="ECO:0000256" key="2">
    <source>
        <dbReference type="ARBA" id="ARBA00023136"/>
    </source>
</evidence>
<dbReference type="PANTHER" id="PTHR38098:SF1">
    <property type="entry name" value="LPS-ASSEMBLY LIPOPROTEIN LPTE"/>
    <property type="match status" value="1"/>
</dbReference>
<dbReference type="PANTHER" id="PTHR38098">
    <property type="entry name" value="LPS-ASSEMBLY LIPOPROTEIN LPTE"/>
    <property type="match status" value="1"/>
</dbReference>
<organism evidence="7 8">
    <name type="scientific">Thalassotalea castellviae</name>
    <dbReference type="NCBI Taxonomy" id="3075612"/>
    <lineage>
        <taxon>Bacteria</taxon>
        <taxon>Pseudomonadati</taxon>
        <taxon>Pseudomonadota</taxon>
        <taxon>Gammaproteobacteria</taxon>
        <taxon>Alteromonadales</taxon>
        <taxon>Colwelliaceae</taxon>
        <taxon>Thalassotalea</taxon>
    </lineage>
</organism>
<reference evidence="7 8" key="1">
    <citation type="submission" date="2023-09" db="EMBL/GenBank/DDBJ databases">
        <authorList>
            <person name="Rey-Velasco X."/>
        </authorList>
    </citation>
    <scope>NUCLEOTIDE SEQUENCE [LARGE SCALE GENOMIC DNA]</scope>
    <source>
        <strain evidence="7 8">W431</strain>
    </source>
</reference>
<dbReference type="Gene3D" id="3.30.160.150">
    <property type="entry name" value="Lipoprotein like domain"/>
    <property type="match status" value="1"/>
</dbReference>
<keyword evidence="5 7" id="KW-0449">Lipoprotein</keyword>
<evidence type="ECO:0000256" key="4">
    <source>
        <dbReference type="ARBA" id="ARBA00023237"/>
    </source>
</evidence>
<evidence type="ECO:0000256" key="1">
    <source>
        <dbReference type="ARBA" id="ARBA00022729"/>
    </source>
</evidence>
<evidence type="ECO:0000256" key="6">
    <source>
        <dbReference type="HAMAP-Rule" id="MF_01186"/>
    </source>
</evidence>
<keyword evidence="3" id="KW-0564">Palmitate</keyword>
<protein>
    <recommendedName>
        <fullName evidence="6">LPS-assembly lipoprotein LptE</fullName>
    </recommendedName>
</protein>
<name>A0ABU2ZXT4_9GAMM</name>
<comment type="caution">
    <text evidence="7">The sequence shown here is derived from an EMBL/GenBank/DDBJ whole genome shotgun (WGS) entry which is preliminary data.</text>
</comment>
<dbReference type="RefSeq" id="WP_311577634.1">
    <property type="nucleotide sequence ID" value="NZ_JAVRIF010000002.1"/>
</dbReference>
<sequence length="188" mass="21910">MSQVNKHLAIIKRSILFVVHAKVSAFKSYHWSLFPLMLSVMVTGCGFQLRGDYLLAPELQTLYLSSVDKHGELTRLTRQHLTRNQVTLVETFTPQTPELRILKDELDRRTLSVFPNGQVAEYELIYTVNYQLRFANEDIQSFSFEINRDYQDDPDLALAKSRELSLMLREMRQEAADKILRNMATIQR</sequence>
<comment type="subunit">
    <text evidence="6">Component of the lipopolysaccharide transport and assembly complex. Interacts with LptD.</text>
</comment>
<keyword evidence="2 6" id="KW-0472">Membrane</keyword>
<evidence type="ECO:0000256" key="3">
    <source>
        <dbReference type="ARBA" id="ARBA00023139"/>
    </source>
</evidence>
<dbReference type="Proteomes" id="UP001266357">
    <property type="component" value="Unassembled WGS sequence"/>
</dbReference>